<keyword evidence="9" id="KW-0614">Plasmid</keyword>
<dbReference type="PANTHER" id="PTHR43124:SF3">
    <property type="entry name" value="CHLORAMPHENICOL EFFLUX PUMP RV0191"/>
    <property type="match status" value="1"/>
</dbReference>
<feature type="transmembrane region" description="Helical" evidence="7">
    <location>
        <begin position="330"/>
        <end position="357"/>
    </location>
</feature>
<keyword evidence="4 7" id="KW-0812">Transmembrane</keyword>
<evidence type="ECO:0000256" key="7">
    <source>
        <dbReference type="SAM" id="Phobius"/>
    </source>
</evidence>
<evidence type="ECO:0000259" key="8">
    <source>
        <dbReference type="PROSITE" id="PS50850"/>
    </source>
</evidence>
<dbReference type="AlphaFoldDB" id="A0AAN1Q408"/>
<accession>A0AAN1Q408</accession>
<feature type="transmembrane region" description="Helical" evidence="7">
    <location>
        <begin position="7"/>
        <end position="30"/>
    </location>
</feature>
<dbReference type="RefSeq" id="WP_057717278.1">
    <property type="nucleotide sequence ID" value="NZ_CP032754.1"/>
</dbReference>
<dbReference type="InterPro" id="IPR020846">
    <property type="entry name" value="MFS_dom"/>
</dbReference>
<keyword evidence="3" id="KW-1003">Cell membrane</keyword>
<evidence type="ECO:0000256" key="2">
    <source>
        <dbReference type="ARBA" id="ARBA00022448"/>
    </source>
</evidence>
<evidence type="ECO:0000256" key="4">
    <source>
        <dbReference type="ARBA" id="ARBA00022692"/>
    </source>
</evidence>
<feature type="transmembrane region" description="Helical" evidence="7">
    <location>
        <begin position="74"/>
        <end position="97"/>
    </location>
</feature>
<feature type="transmembrane region" description="Helical" evidence="7">
    <location>
        <begin position="206"/>
        <end position="224"/>
    </location>
</feature>
<dbReference type="Gene3D" id="1.20.1250.20">
    <property type="entry name" value="MFS general substrate transporter like domains"/>
    <property type="match status" value="1"/>
</dbReference>
<dbReference type="PROSITE" id="PS50850">
    <property type="entry name" value="MFS"/>
    <property type="match status" value="1"/>
</dbReference>
<dbReference type="EMBL" id="CP032754">
    <property type="protein sequence ID" value="AYJ37237.1"/>
    <property type="molecule type" value="Genomic_DNA"/>
</dbReference>
<sequence>MKKKINLQCILLTFLTFTMGLSQFIIIGIINNLSTDFRVSIANIGALVTIFAIVYAVATPIINLSIGSIALHKVMLFLLLIFSFGNLLTAIASNFNVLLMSRIITALSSGPLMSTAITFAAVIAPQRKRAWLISWVFSGFSIASVFGVPLGTWISDNLNWRLTFWTIFFASVFITIVVFYLLPHNLTQNGTHNIFKQLAILKDKRIIWGILVPVFNFSAIYIIYTYLKPILIKELSFSHNNVIIVLFLYGLCGLVSNQVSGRIANMKWKRNLKKFFILQAISIFLIFISGNLTWLKISAILIMALTMSISNSPMQLYYMDIAKQNYPQSLVLASSFNSIFSNVGVATGSAIGGYVVATVGLSGLGIAGSAFSVFTIGVLTILIKYKANSIINPNRN</sequence>
<organism evidence="9 10">
    <name type="scientific">Lactiplantibacillus argentoratensis</name>
    <dbReference type="NCBI Taxonomy" id="271881"/>
    <lineage>
        <taxon>Bacteria</taxon>
        <taxon>Bacillati</taxon>
        <taxon>Bacillota</taxon>
        <taxon>Bacilli</taxon>
        <taxon>Lactobacillales</taxon>
        <taxon>Lactobacillaceae</taxon>
        <taxon>Lactiplantibacillus</taxon>
    </lineage>
</organism>
<feature type="transmembrane region" description="Helical" evidence="7">
    <location>
        <begin position="103"/>
        <end position="123"/>
    </location>
</feature>
<geneLocation type="plasmid" evidence="9 10">
    <name>unnamed3</name>
</geneLocation>
<keyword evidence="2" id="KW-0813">Transport</keyword>
<feature type="domain" description="Major facilitator superfamily (MFS) profile" evidence="8">
    <location>
        <begin position="8"/>
        <end position="386"/>
    </location>
</feature>
<dbReference type="InterPro" id="IPR050189">
    <property type="entry name" value="MFS_Efflux_Transporters"/>
</dbReference>
<proteinExistence type="predicted"/>
<evidence type="ECO:0000256" key="1">
    <source>
        <dbReference type="ARBA" id="ARBA00004651"/>
    </source>
</evidence>
<evidence type="ECO:0000313" key="9">
    <source>
        <dbReference type="EMBL" id="AYJ37237.1"/>
    </source>
</evidence>
<keyword evidence="6 7" id="KW-0472">Membrane</keyword>
<feature type="transmembrane region" description="Helical" evidence="7">
    <location>
        <begin position="236"/>
        <end position="255"/>
    </location>
</feature>
<dbReference type="PANTHER" id="PTHR43124">
    <property type="entry name" value="PURINE EFFLUX PUMP PBUE"/>
    <property type="match status" value="1"/>
</dbReference>
<dbReference type="GO" id="GO:0022857">
    <property type="term" value="F:transmembrane transporter activity"/>
    <property type="evidence" value="ECO:0007669"/>
    <property type="project" value="InterPro"/>
</dbReference>
<dbReference type="Proteomes" id="UP000281644">
    <property type="component" value="Plasmid unnamed3"/>
</dbReference>
<dbReference type="Pfam" id="PF07690">
    <property type="entry name" value="MFS_1"/>
    <property type="match status" value="1"/>
</dbReference>
<evidence type="ECO:0000313" key="10">
    <source>
        <dbReference type="Proteomes" id="UP000281644"/>
    </source>
</evidence>
<dbReference type="SUPFAM" id="SSF103473">
    <property type="entry name" value="MFS general substrate transporter"/>
    <property type="match status" value="1"/>
</dbReference>
<dbReference type="InterPro" id="IPR036259">
    <property type="entry name" value="MFS_trans_sf"/>
</dbReference>
<feature type="transmembrane region" description="Helical" evidence="7">
    <location>
        <begin position="300"/>
        <end position="318"/>
    </location>
</feature>
<reference evidence="9 10" key="1">
    <citation type="submission" date="2018-10" db="EMBL/GenBank/DDBJ databases">
        <title>Genome sequencing of Lactobacillus species.</title>
        <authorList>
            <person name="Baek C."/>
            <person name="Yi H."/>
        </authorList>
    </citation>
    <scope>NUCLEOTIDE SEQUENCE [LARGE SCALE GENOMIC DNA]</scope>
    <source>
        <strain evidence="9 10">DSM 16365</strain>
        <plasmid evidence="9 10">unnamed3</plasmid>
    </source>
</reference>
<gene>
    <name evidence="9" type="ORF">LPA65_16150</name>
</gene>
<dbReference type="CDD" id="cd17324">
    <property type="entry name" value="MFS_NepI_like"/>
    <property type="match status" value="1"/>
</dbReference>
<feature type="transmembrane region" description="Helical" evidence="7">
    <location>
        <begin position="42"/>
        <end position="62"/>
    </location>
</feature>
<dbReference type="GO" id="GO:0005886">
    <property type="term" value="C:plasma membrane"/>
    <property type="evidence" value="ECO:0007669"/>
    <property type="project" value="UniProtKB-SubCell"/>
</dbReference>
<evidence type="ECO:0000256" key="5">
    <source>
        <dbReference type="ARBA" id="ARBA00022989"/>
    </source>
</evidence>
<name>A0AAN1Q408_9LACO</name>
<feature type="transmembrane region" description="Helical" evidence="7">
    <location>
        <begin position="275"/>
        <end position="294"/>
    </location>
</feature>
<feature type="transmembrane region" description="Helical" evidence="7">
    <location>
        <begin position="130"/>
        <end position="150"/>
    </location>
</feature>
<feature type="transmembrane region" description="Helical" evidence="7">
    <location>
        <begin position="162"/>
        <end position="182"/>
    </location>
</feature>
<comment type="subcellular location">
    <subcellularLocation>
        <location evidence="1">Cell membrane</location>
        <topology evidence="1">Multi-pass membrane protein</topology>
    </subcellularLocation>
</comment>
<evidence type="ECO:0000256" key="3">
    <source>
        <dbReference type="ARBA" id="ARBA00022475"/>
    </source>
</evidence>
<keyword evidence="5 7" id="KW-1133">Transmembrane helix</keyword>
<protein>
    <submittedName>
        <fullName evidence="9">MFS transporter</fullName>
    </submittedName>
</protein>
<dbReference type="KEGG" id="larg:LPA65_16150"/>
<evidence type="ECO:0000256" key="6">
    <source>
        <dbReference type="ARBA" id="ARBA00023136"/>
    </source>
</evidence>
<dbReference type="InterPro" id="IPR011701">
    <property type="entry name" value="MFS"/>
</dbReference>
<feature type="transmembrane region" description="Helical" evidence="7">
    <location>
        <begin position="363"/>
        <end position="385"/>
    </location>
</feature>